<keyword evidence="3" id="KW-1185">Reference proteome</keyword>
<accession>A0ABQ6N6J3</accession>
<feature type="transmembrane region" description="Helical" evidence="1">
    <location>
        <begin position="158"/>
        <end position="177"/>
    </location>
</feature>
<dbReference type="Proteomes" id="UP001165060">
    <property type="component" value="Unassembled WGS sequence"/>
</dbReference>
<evidence type="ECO:0000256" key="1">
    <source>
        <dbReference type="SAM" id="Phobius"/>
    </source>
</evidence>
<feature type="transmembrane region" description="Helical" evidence="1">
    <location>
        <begin position="225"/>
        <end position="244"/>
    </location>
</feature>
<reference evidence="2 3" key="1">
    <citation type="journal article" date="2023" name="Commun. Biol.">
        <title>Genome analysis of Parmales, the sister group of diatoms, reveals the evolutionary specialization of diatoms from phago-mixotrophs to photoautotrophs.</title>
        <authorList>
            <person name="Ban H."/>
            <person name="Sato S."/>
            <person name="Yoshikawa S."/>
            <person name="Yamada K."/>
            <person name="Nakamura Y."/>
            <person name="Ichinomiya M."/>
            <person name="Sato N."/>
            <person name="Blanc-Mathieu R."/>
            <person name="Endo H."/>
            <person name="Kuwata A."/>
            <person name="Ogata H."/>
        </authorList>
    </citation>
    <scope>NUCLEOTIDE SEQUENCE [LARGE SCALE GENOMIC DNA]</scope>
</reference>
<keyword evidence="1" id="KW-1133">Transmembrane helix</keyword>
<feature type="transmembrane region" description="Helical" evidence="1">
    <location>
        <begin position="132"/>
        <end position="151"/>
    </location>
</feature>
<evidence type="ECO:0000313" key="3">
    <source>
        <dbReference type="Proteomes" id="UP001165060"/>
    </source>
</evidence>
<sequence length="320" mass="36471">MPVDDPSFPLSDAAASEPFLDIERESLSKPPPAPDTDEDQILILRQAQYDFYAKRLRFPPALASFASGNLIPDNLPQRTVLGQNVTPSAHIVRGVKFMILTFSFIWFCREFVRESHLELDDTMHLQQFRLFFFLPCLQDTLCFFALGRLAYRRGVDCVNFFFPCALGACFMSWLGYIPALRVSFTEDSIKDQWTTETYVYVIGLAIFVFGLIISIVVTAAREGLLFGRFLELVAVSLLAVKPLLGAEDLHLHHWFLALLLGFHVNLRQWYSFMLQGFLWGVYINGIAVYGRDGLVGCAEVHYHATDLNCPVYWWGDDDSR</sequence>
<proteinExistence type="predicted"/>
<keyword evidence="1" id="KW-0812">Transmembrane</keyword>
<gene>
    <name evidence="2" type="ORF">TeGR_g9948</name>
</gene>
<organism evidence="2 3">
    <name type="scientific">Tetraparma gracilis</name>
    <dbReference type="NCBI Taxonomy" id="2962635"/>
    <lineage>
        <taxon>Eukaryota</taxon>
        <taxon>Sar</taxon>
        <taxon>Stramenopiles</taxon>
        <taxon>Ochrophyta</taxon>
        <taxon>Bolidophyceae</taxon>
        <taxon>Parmales</taxon>
        <taxon>Triparmaceae</taxon>
        <taxon>Tetraparma</taxon>
    </lineage>
</organism>
<name>A0ABQ6N6J3_9STRA</name>
<dbReference type="EMBL" id="BRYB01002273">
    <property type="protein sequence ID" value="GMI42277.1"/>
    <property type="molecule type" value="Genomic_DNA"/>
</dbReference>
<protein>
    <submittedName>
        <fullName evidence="2">Uncharacterized protein</fullName>
    </submittedName>
</protein>
<evidence type="ECO:0000313" key="2">
    <source>
        <dbReference type="EMBL" id="GMI42277.1"/>
    </source>
</evidence>
<keyword evidence="1" id="KW-0472">Membrane</keyword>
<comment type="caution">
    <text evidence="2">The sequence shown here is derived from an EMBL/GenBank/DDBJ whole genome shotgun (WGS) entry which is preliminary data.</text>
</comment>
<feature type="transmembrane region" description="Helical" evidence="1">
    <location>
        <begin position="197"/>
        <end position="218"/>
    </location>
</feature>